<feature type="chain" id="PRO_5045729845" description="CBM6 domain-containing protein" evidence="2">
    <location>
        <begin position="33"/>
        <end position="414"/>
    </location>
</feature>
<feature type="region of interest" description="Disordered" evidence="1">
    <location>
        <begin position="30"/>
        <end position="52"/>
    </location>
</feature>
<evidence type="ECO:0000256" key="2">
    <source>
        <dbReference type="SAM" id="SignalP"/>
    </source>
</evidence>
<dbReference type="InterPro" id="IPR008979">
    <property type="entry name" value="Galactose-bd-like_sf"/>
</dbReference>
<dbReference type="SUPFAM" id="SSF49785">
    <property type="entry name" value="Galactose-binding domain-like"/>
    <property type="match status" value="1"/>
</dbReference>
<dbReference type="InterPro" id="IPR005084">
    <property type="entry name" value="CBM6"/>
</dbReference>
<reference evidence="4 5" key="1">
    <citation type="submission" date="2024-09" db="EMBL/GenBank/DDBJ databases">
        <authorList>
            <person name="Sun Q."/>
            <person name="Mori K."/>
        </authorList>
    </citation>
    <scope>NUCLEOTIDE SEQUENCE [LARGE SCALE GENOMIC DNA]</scope>
    <source>
        <strain evidence="4 5">JCM 3143</strain>
    </source>
</reference>
<comment type="caution">
    <text evidence="4">The sequence shown here is derived from an EMBL/GenBank/DDBJ whole genome shotgun (WGS) entry which is preliminary data.</text>
</comment>
<dbReference type="RefSeq" id="WP_344984492.1">
    <property type="nucleotide sequence ID" value="NZ_BAAAXV010000001.1"/>
</dbReference>
<keyword evidence="5" id="KW-1185">Reference proteome</keyword>
<feature type="domain" description="CBM6" evidence="3">
    <location>
        <begin position="292"/>
        <end position="414"/>
    </location>
</feature>
<organism evidence="4 5">
    <name type="scientific">Nonomuraea helvata</name>
    <dbReference type="NCBI Taxonomy" id="37484"/>
    <lineage>
        <taxon>Bacteria</taxon>
        <taxon>Bacillati</taxon>
        <taxon>Actinomycetota</taxon>
        <taxon>Actinomycetes</taxon>
        <taxon>Streptosporangiales</taxon>
        <taxon>Streptosporangiaceae</taxon>
        <taxon>Nonomuraea</taxon>
    </lineage>
</organism>
<protein>
    <recommendedName>
        <fullName evidence="3">CBM6 domain-containing protein</fullName>
    </recommendedName>
</protein>
<keyword evidence="2" id="KW-0732">Signal</keyword>
<evidence type="ECO:0000259" key="3">
    <source>
        <dbReference type="PROSITE" id="PS51175"/>
    </source>
</evidence>
<sequence length="414" mass="45759">MRRTHNLRWAGVLSALALVAASAAQPMGTAGAATAPTAPPTASPAGRWETRWSPRPWRDGVNAFEALEDDRRGSHPEGLPHVHAEKNYWRFDAHLEDRDGSDRMRNEVRGMRAADGTPLEIRKDETWRITYQMYIPDTLDATTNFTHIWQLKNSDVGTPIAQISLPVVNGVQKIAARYWTLEDNKSHDFATADLEPIQNKWVTTTIEFKSGDAGYLRWVLRDGRRTIADQKAENIDLWWTQEQHNRPKWGIYRSIKSAGLQETYLLVKDLKAEQLGPATPPVQLPPPDRSPGTYEAERAGNVFEGAAEPAYCAVCSGGRKVILIGGNVYDYAVVRGVLSETTGTRQMTVHALVDGSQSFSVSVNGGDAIRVPMTGTKDTVTTATVPVDLVAGVNTIRFFGFTARGPELDKIVIR</sequence>
<dbReference type="EMBL" id="JBHMBW010000103">
    <property type="protein sequence ID" value="MFB9630870.1"/>
    <property type="molecule type" value="Genomic_DNA"/>
</dbReference>
<gene>
    <name evidence="4" type="ORF">ACFFSA_48045</name>
</gene>
<dbReference type="PROSITE" id="PS51175">
    <property type="entry name" value="CBM6"/>
    <property type="match status" value="1"/>
</dbReference>
<evidence type="ECO:0000313" key="4">
    <source>
        <dbReference type="EMBL" id="MFB9630870.1"/>
    </source>
</evidence>
<proteinExistence type="predicted"/>
<dbReference type="Gene3D" id="2.60.120.260">
    <property type="entry name" value="Galactose-binding domain-like"/>
    <property type="match status" value="1"/>
</dbReference>
<dbReference type="Gene3D" id="2.60.120.200">
    <property type="match status" value="1"/>
</dbReference>
<dbReference type="Proteomes" id="UP001589532">
    <property type="component" value="Unassembled WGS sequence"/>
</dbReference>
<feature type="region of interest" description="Disordered" evidence="1">
    <location>
        <begin position="276"/>
        <end position="295"/>
    </location>
</feature>
<dbReference type="CDD" id="cd04081">
    <property type="entry name" value="CBM35_galactosidase-like"/>
    <property type="match status" value="1"/>
</dbReference>
<evidence type="ECO:0000256" key="1">
    <source>
        <dbReference type="SAM" id="MobiDB-lite"/>
    </source>
</evidence>
<evidence type="ECO:0000313" key="5">
    <source>
        <dbReference type="Proteomes" id="UP001589532"/>
    </source>
</evidence>
<name>A0ABV5SGQ6_9ACTN</name>
<accession>A0ABV5SGQ6</accession>
<feature type="compositionally biased region" description="Pro residues" evidence="1">
    <location>
        <begin position="278"/>
        <end position="289"/>
    </location>
</feature>
<feature type="signal peptide" evidence="2">
    <location>
        <begin position="1"/>
        <end position="32"/>
    </location>
</feature>